<feature type="compositionally biased region" description="Basic and acidic residues" evidence="1">
    <location>
        <begin position="34"/>
        <end position="44"/>
    </location>
</feature>
<reference evidence="2" key="1">
    <citation type="submission" date="2018-05" db="EMBL/GenBank/DDBJ databases">
        <authorList>
            <person name="Lanie J.A."/>
            <person name="Ng W.-L."/>
            <person name="Kazmierczak K.M."/>
            <person name="Andrzejewski T.M."/>
            <person name="Davidsen T.M."/>
            <person name="Wayne K.J."/>
            <person name="Tettelin H."/>
            <person name="Glass J.I."/>
            <person name="Rusch D."/>
            <person name="Podicherti R."/>
            <person name="Tsui H.-C.T."/>
            <person name="Winkler M.E."/>
        </authorList>
    </citation>
    <scope>NUCLEOTIDE SEQUENCE</scope>
</reference>
<organism evidence="2">
    <name type="scientific">marine metagenome</name>
    <dbReference type="NCBI Taxonomy" id="408172"/>
    <lineage>
        <taxon>unclassified sequences</taxon>
        <taxon>metagenomes</taxon>
        <taxon>ecological metagenomes</taxon>
    </lineage>
</organism>
<evidence type="ECO:0000313" key="2">
    <source>
        <dbReference type="EMBL" id="SVA61805.1"/>
    </source>
</evidence>
<name>A0A381XAL2_9ZZZZ</name>
<evidence type="ECO:0000256" key="1">
    <source>
        <dbReference type="SAM" id="MobiDB-lite"/>
    </source>
</evidence>
<protein>
    <submittedName>
        <fullName evidence="2">Uncharacterized protein</fullName>
    </submittedName>
</protein>
<dbReference type="EMBL" id="UINC01014498">
    <property type="protein sequence ID" value="SVA61805.1"/>
    <property type="molecule type" value="Genomic_DNA"/>
</dbReference>
<accession>A0A381XAL2</accession>
<gene>
    <name evidence="2" type="ORF">METZ01_LOCUS114659</name>
</gene>
<sequence length="59" mass="6752">MKRILASMVLMVLLFRTKEGPWVYYHDNGQLDDKGTYNDGKHDGPWVSYSSDGSEVVED</sequence>
<feature type="region of interest" description="Disordered" evidence="1">
    <location>
        <begin position="34"/>
        <end position="59"/>
    </location>
</feature>
<dbReference type="Gene3D" id="3.90.930.1">
    <property type="match status" value="1"/>
</dbReference>
<dbReference type="SUPFAM" id="SSF82185">
    <property type="entry name" value="Histone H3 K4-specific methyltransferase SET7/9 N-terminal domain"/>
    <property type="match status" value="1"/>
</dbReference>
<dbReference type="AlphaFoldDB" id="A0A381XAL2"/>
<proteinExistence type="predicted"/>